<accession>Q7VAY1</accession>
<evidence type="ECO:0000256" key="2">
    <source>
        <dbReference type="ARBA" id="ARBA00003753"/>
    </source>
</evidence>
<gene>
    <name evidence="9" type="primary">rfaE</name>
    <name evidence="9" type="ordered locus">Pro_1322</name>
</gene>
<dbReference type="Gene3D" id="3.40.50.620">
    <property type="entry name" value="HUPs"/>
    <property type="match status" value="1"/>
</dbReference>
<dbReference type="EnsemblBacteria" id="AAQ00366">
    <property type="protein sequence ID" value="AAQ00366"/>
    <property type="gene ID" value="Pro_1322"/>
</dbReference>
<dbReference type="Pfam" id="PF01467">
    <property type="entry name" value="CTP_transf_like"/>
    <property type="match status" value="1"/>
</dbReference>
<dbReference type="OrthoDB" id="9802794at2"/>
<feature type="domain" description="Cytidyltransferase-like" evidence="8">
    <location>
        <begin position="27"/>
        <end position="134"/>
    </location>
</feature>
<dbReference type="Proteomes" id="UP000001420">
    <property type="component" value="Chromosome"/>
</dbReference>
<dbReference type="PANTHER" id="PTHR46969">
    <property type="entry name" value="BIFUNCTIONAL PROTEIN HLDE"/>
    <property type="match status" value="1"/>
</dbReference>
<keyword evidence="4" id="KW-0418">Kinase</keyword>
<dbReference type="InterPro" id="IPR011913">
    <property type="entry name" value="RfaE_dom_I"/>
</dbReference>
<dbReference type="STRING" id="167539.Pro_1322"/>
<comment type="function">
    <text evidence="2">Catalyzes the ADP transfer from ATP to D-glycero-beta-D-manno-heptose 1-phosphate, yielding ADP-D-glycero-beta-D-manno-heptose.</text>
</comment>
<protein>
    <submittedName>
        <fullName evidence="9">ADP-heptose synthase</fullName>
    </submittedName>
</protein>
<dbReference type="InterPro" id="IPR014729">
    <property type="entry name" value="Rossmann-like_a/b/a_fold"/>
</dbReference>
<dbReference type="PANTHER" id="PTHR46969:SF1">
    <property type="entry name" value="BIFUNCTIONAL PROTEIN HLDE"/>
    <property type="match status" value="1"/>
</dbReference>
<dbReference type="InterPro" id="IPR011611">
    <property type="entry name" value="PfkB_dom"/>
</dbReference>
<evidence type="ECO:0000256" key="4">
    <source>
        <dbReference type="ARBA" id="ARBA00022777"/>
    </source>
</evidence>
<dbReference type="GO" id="GO:0033786">
    <property type="term" value="F:heptose-1-phosphate adenylyltransferase activity"/>
    <property type="evidence" value="ECO:0007669"/>
    <property type="project" value="TreeGrafter"/>
</dbReference>
<keyword evidence="6" id="KW-0119">Carbohydrate metabolism</keyword>
<dbReference type="SUPFAM" id="SSF52374">
    <property type="entry name" value="Nucleotidylyl transferase"/>
    <property type="match status" value="1"/>
</dbReference>
<evidence type="ECO:0000256" key="5">
    <source>
        <dbReference type="ARBA" id="ARBA00023268"/>
    </source>
</evidence>
<evidence type="ECO:0000256" key="3">
    <source>
        <dbReference type="ARBA" id="ARBA00022679"/>
    </source>
</evidence>
<dbReference type="Pfam" id="PF00294">
    <property type="entry name" value="PfkB"/>
    <property type="match status" value="1"/>
</dbReference>
<dbReference type="eggNOG" id="COG2870">
    <property type="taxonomic scope" value="Bacteria"/>
</dbReference>
<evidence type="ECO:0000313" key="9">
    <source>
        <dbReference type="EMBL" id="AAQ00366.1"/>
    </source>
</evidence>
<dbReference type="InterPro" id="IPR004821">
    <property type="entry name" value="Cyt_trans-like"/>
</dbReference>
<dbReference type="GO" id="GO:0016773">
    <property type="term" value="F:phosphotransferase activity, alcohol group as acceptor"/>
    <property type="evidence" value="ECO:0007669"/>
    <property type="project" value="InterPro"/>
</dbReference>
<evidence type="ECO:0000256" key="1">
    <source>
        <dbReference type="ARBA" id="ARBA00002319"/>
    </source>
</evidence>
<dbReference type="HOGENOM" id="CLU_534032_0_0_3"/>
<proteinExistence type="predicted"/>
<evidence type="ECO:0000259" key="7">
    <source>
        <dbReference type="Pfam" id="PF00294"/>
    </source>
</evidence>
<dbReference type="AlphaFoldDB" id="Q7VAY1"/>
<dbReference type="Gene3D" id="3.40.1190.20">
    <property type="match status" value="1"/>
</dbReference>
<name>Q7VAY1_PROMA</name>
<dbReference type="GO" id="GO:0005829">
    <property type="term" value="C:cytosol"/>
    <property type="evidence" value="ECO:0007669"/>
    <property type="project" value="TreeGrafter"/>
</dbReference>
<keyword evidence="10" id="KW-1185">Reference proteome</keyword>
<feature type="domain" description="Carbohydrate kinase PfkB" evidence="7">
    <location>
        <begin position="188"/>
        <end position="487"/>
    </location>
</feature>
<comment type="function">
    <text evidence="1">Catalyzes the phosphorylation of D-glycero-D-manno-heptose 7-phosphate at the C-1 position to selectively form D-glycero-beta-D-manno-heptose-1,7-bisphosphate.</text>
</comment>
<evidence type="ECO:0000313" key="10">
    <source>
        <dbReference type="Proteomes" id="UP000001420"/>
    </source>
</evidence>
<reference evidence="9 10" key="1">
    <citation type="journal article" date="2003" name="Proc. Natl. Acad. Sci. U.S.A.">
        <title>Genome sequence of the cyanobacterium Prochlorococcus marinus SS120, a nearly minimal oxyphototrophic genome.</title>
        <authorList>
            <person name="Dufresne A."/>
            <person name="Salanoubat M."/>
            <person name="Partensky F."/>
            <person name="Artiguenave F."/>
            <person name="Axmann I.M."/>
            <person name="Barbe V."/>
            <person name="Duprat S."/>
            <person name="Galperin M.Y."/>
            <person name="Koonin E.V."/>
            <person name="Le Gall F."/>
            <person name="Makarova K.S."/>
            <person name="Ostrowski M."/>
            <person name="Oztas S."/>
            <person name="Robert C."/>
            <person name="Rogozin I.B."/>
            <person name="Scanlan D.J."/>
            <person name="Tandeau de Marsac N."/>
            <person name="Weissenbach J."/>
            <person name="Wincker P."/>
            <person name="Wolf Y.I."/>
            <person name="Hess W.R."/>
        </authorList>
    </citation>
    <scope>NUCLEOTIDE SEQUENCE [LARGE SCALE GENOMIC DNA]</scope>
    <source>
        <strain evidence="10">SARG / CCMP1375 / SS120</strain>
    </source>
</reference>
<dbReference type="PATRIC" id="fig|167539.5.peg.1387"/>
<keyword evidence="5" id="KW-0511">Multifunctional enzyme</keyword>
<sequence length="504" mass="55797">MNTNQSSICPVIELDHAEEYIGSVVGYGHFNSVHTGHIRYLKHAKELGQKFVVAIQKHLSGDPRTHFSQLERAEGVAQLAIADAVILLPDNNLKKCLQKLNPKYLVLGKEYENSNINYIKDSIEYLKDEGKEVKYHAGDINYASSDLLISSESEIKFKREEQFMDALKRQKITKNDIITTGESIKNSRLIVIGDSIVDQYTACEPLGMSAEAPVIVVKEMEQKNFIGGAAIVASHIASLGAKCDFLSVIGKDDSGQWLQKKLEEQSVNTYLIEDSTRPTTFKKRYVVENQKLFRVSRLDDHHINRNCTDKIIKKLWALAPKANGIVVSDFVYGVITPQILKEIHKVAKAHDLKLFGDLQCSSQVGDISKMKNFTLLCPNEREARVSLQDKQSGLDAVCQKLMSETRSKNMIMKLGADGFIAYSKNKNGSLRIQAFPALSVNPVDVTGAGDSLLAIMAAGMCSDRPLMEVAALSCCGASLVVESMGNQPVTLECITQKVIKINPF</sequence>
<dbReference type="eggNOG" id="COG0615">
    <property type="taxonomic scope" value="Bacteria"/>
</dbReference>
<keyword evidence="3" id="KW-0808">Transferase</keyword>
<evidence type="ECO:0000259" key="8">
    <source>
        <dbReference type="Pfam" id="PF01467"/>
    </source>
</evidence>
<dbReference type="EMBL" id="AE017126">
    <property type="protein sequence ID" value="AAQ00366.1"/>
    <property type="molecule type" value="Genomic_DNA"/>
</dbReference>
<dbReference type="CDD" id="cd01172">
    <property type="entry name" value="RfaE_like"/>
    <property type="match status" value="1"/>
</dbReference>
<organism evidence="9 10">
    <name type="scientific">Prochlorococcus marinus (strain SARG / CCMP1375 / SS120)</name>
    <dbReference type="NCBI Taxonomy" id="167539"/>
    <lineage>
        <taxon>Bacteria</taxon>
        <taxon>Bacillati</taxon>
        <taxon>Cyanobacteriota</taxon>
        <taxon>Cyanophyceae</taxon>
        <taxon>Synechococcales</taxon>
        <taxon>Prochlorococcaceae</taxon>
        <taxon>Prochlorococcus</taxon>
    </lineage>
</organism>
<dbReference type="KEGG" id="pma:Pro_1322"/>
<evidence type="ECO:0000256" key="6">
    <source>
        <dbReference type="ARBA" id="ARBA00023277"/>
    </source>
</evidence>
<dbReference type="RefSeq" id="WP_011125473.1">
    <property type="nucleotide sequence ID" value="NC_005042.1"/>
</dbReference>
<dbReference type="InterPro" id="IPR029056">
    <property type="entry name" value="Ribokinase-like"/>
</dbReference>
<dbReference type="GO" id="GO:0033785">
    <property type="term" value="F:heptose 7-phosphate kinase activity"/>
    <property type="evidence" value="ECO:0007669"/>
    <property type="project" value="TreeGrafter"/>
</dbReference>
<dbReference type="SUPFAM" id="SSF53613">
    <property type="entry name" value="Ribokinase-like"/>
    <property type="match status" value="1"/>
</dbReference>